<evidence type="ECO:0000256" key="15">
    <source>
        <dbReference type="ARBA" id="ARBA00023170"/>
    </source>
</evidence>
<evidence type="ECO:0000256" key="8">
    <source>
        <dbReference type="ARBA" id="ARBA00022679"/>
    </source>
</evidence>
<keyword evidence="16" id="KW-1133">Transmembrane helix</keyword>
<dbReference type="Gene3D" id="3.30.450.20">
    <property type="entry name" value="PAS domain"/>
    <property type="match status" value="3"/>
</dbReference>
<evidence type="ECO:0000259" key="17">
    <source>
        <dbReference type="PROSITE" id="PS50112"/>
    </source>
</evidence>
<dbReference type="RefSeq" id="WP_305109044.1">
    <property type="nucleotide sequence ID" value="NZ_JAUTWS010000184.1"/>
</dbReference>
<dbReference type="InterPro" id="IPR000014">
    <property type="entry name" value="PAS"/>
</dbReference>
<keyword evidence="4" id="KW-0597">Phosphoprotein</keyword>
<dbReference type="InterPro" id="IPR013656">
    <property type="entry name" value="PAS_4"/>
</dbReference>
<keyword evidence="9" id="KW-0677">Repeat</keyword>
<gene>
    <name evidence="19" type="ORF">Q7A36_38280</name>
</gene>
<evidence type="ECO:0000256" key="16">
    <source>
        <dbReference type="SAM" id="Phobius"/>
    </source>
</evidence>
<keyword evidence="5" id="KW-0716">Sensory transduction</keyword>
<dbReference type="PANTHER" id="PTHR41523:SF8">
    <property type="entry name" value="ETHYLENE RESPONSE SENSOR PROTEIN"/>
    <property type="match status" value="1"/>
</dbReference>
<evidence type="ECO:0000256" key="9">
    <source>
        <dbReference type="ARBA" id="ARBA00022737"/>
    </source>
</evidence>
<keyword evidence="20" id="KW-1185">Reference proteome</keyword>
<evidence type="ECO:0000313" key="19">
    <source>
        <dbReference type="EMBL" id="MDO9714205.1"/>
    </source>
</evidence>
<dbReference type="EC" id="2.7.13.3" evidence="2"/>
<evidence type="ECO:0000256" key="4">
    <source>
        <dbReference type="ARBA" id="ARBA00022553"/>
    </source>
</evidence>
<dbReference type="SMART" id="SM00911">
    <property type="entry name" value="HWE_HK"/>
    <property type="match status" value="1"/>
</dbReference>
<feature type="domain" description="PAC" evidence="18">
    <location>
        <begin position="465"/>
        <end position="517"/>
    </location>
</feature>
<keyword evidence="7" id="KW-0288">FMN</keyword>
<feature type="domain" description="PAS" evidence="17">
    <location>
        <begin position="392"/>
        <end position="461"/>
    </location>
</feature>
<evidence type="ECO:0000313" key="20">
    <source>
        <dbReference type="Proteomes" id="UP001243009"/>
    </source>
</evidence>
<feature type="transmembrane region" description="Helical" evidence="16">
    <location>
        <begin position="37"/>
        <end position="62"/>
    </location>
</feature>
<evidence type="ECO:0000256" key="1">
    <source>
        <dbReference type="ARBA" id="ARBA00000085"/>
    </source>
</evidence>
<dbReference type="SMART" id="SM00091">
    <property type="entry name" value="PAS"/>
    <property type="match status" value="2"/>
</dbReference>
<dbReference type="Proteomes" id="UP001243009">
    <property type="component" value="Unassembled WGS sequence"/>
</dbReference>
<keyword evidence="14" id="KW-0843">Virulence</keyword>
<dbReference type="SMART" id="SM00086">
    <property type="entry name" value="PAC"/>
    <property type="match status" value="2"/>
</dbReference>
<dbReference type="Pfam" id="PF00989">
    <property type="entry name" value="PAS"/>
    <property type="match status" value="1"/>
</dbReference>
<dbReference type="InterPro" id="IPR035965">
    <property type="entry name" value="PAS-like_dom_sf"/>
</dbReference>
<dbReference type="SUPFAM" id="SSF55785">
    <property type="entry name" value="PYP-like sensor domain (PAS domain)"/>
    <property type="match status" value="2"/>
</dbReference>
<evidence type="ECO:0000256" key="3">
    <source>
        <dbReference type="ARBA" id="ARBA00022543"/>
    </source>
</evidence>
<keyword evidence="6" id="KW-0285">Flavoprotein</keyword>
<evidence type="ECO:0000256" key="6">
    <source>
        <dbReference type="ARBA" id="ARBA00022630"/>
    </source>
</evidence>
<dbReference type="Pfam" id="PF08448">
    <property type="entry name" value="PAS_4"/>
    <property type="match status" value="1"/>
</dbReference>
<dbReference type="Gene3D" id="3.30.565.10">
    <property type="entry name" value="Histidine kinase-like ATPase, C-terminal domain"/>
    <property type="match status" value="1"/>
</dbReference>
<evidence type="ECO:0000256" key="12">
    <source>
        <dbReference type="ARBA" id="ARBA00022840"/>
    </source>
</evidence>
<dbReference type="Pfam" id="PF07536">
    <property type="entry name" value="HWE_HK"/>
    <property type="match status" value="1"/>
</dbReference>
<name>A0ABT9EDA9_9PROT</name>
<protein>
    <recommendedName>
        <fullName evidence="2">histidine kinase</fullName>
        <ecNumber evidence="2">2.7.13.3</ecNumber>
    </recommendedName>
</protein>
<keyword evidence="15" id="KW-0675">Receptor</keyword>
<dbReference type="InterPro" id="IPR013767">
    <property type="entry name" value="PAS_fold"/>
</dbReference>
<dbReference type="PANTHER" id="PTHR41523">
    <property type="entry name" value="TWO-COMPONENT SYSTEM SENSOR PROTEIN"/>
    <property type="match status" value="1"/>
</dbReference>
<comment type="caution">
    <text evidence="19">The sequence shown here is derived from an EMBL/GenBank/DDBJ whole genome shotgun (WGS) entry which is preliminary data.</text>
</comment>
<dbReference type="InterPro" id="IPR036890">
    <property type="entry name" value="HATPase_C_sf"/>
</dbReference>
<keyword evidence="16" id="KW-0472">Membrane</keyword>
<dbReference type="InterPro" id="IPR000700">
    <property type="entry name" value="PAS-assoc_C"/>
</dbReference>
<dbReference type="InterPro" id="IPR011102">
    <property type="entry name" value="Sig_transdc_His_kinase_HWE"/>
</dbReference>
<evidence type="ECO:0000256" key="11">
    <source>
        <dbReference type="ARBA" id="ARBA00022777"/>
    </source>
</evidence>
<comment type="catalytic activity">
    <reaction evidence="1">
        <text>ATP + protein L-histidine = ADP + protein N-phospho-L-histidine.</text>
        <dbReference type="EC" id="2.7.13.3"/>
    </reaction>
</comment>
<evidence type="ECO:0000256" key="7">
    <source>
        <dbReference type="ARBA" id="ARBA00022643"/>
    </source>
</evidence>
<accession>A0ABT9EDA9</accession>
<dbReference type="NCBIfam" id="TIGR00229">
    <property type="entry name" value="sensory_box"/>
    <property type="match status" value="2"/>
</dbReference>
<evidence type="ECO:0000256" key="13">
    <source>
        <dbReference type="ARBA" id="ARBA00022991"/>
    </source>
</evidence>
<evidence type="ECO:0000256" key="5">
    <source>
        <dbReference type="ARBA" id="ARBA00022606"/>
    </source>
</evidence>
<keyword evidence="12" id="KW-0067">ATP-binding</keyword>
<dbReference type="InterPro" id="IPR001610">
    <property type="entry name" value="PAC"/>
</dbReference>
<keyword evidence="16" id="KW-0812">Transmembrane</keyword>
<proteinExistence type="predicted"/>
<keyword evidence="8" id="KW-0808">Transferase</keyword>
<organism evidence="19 20">
    <name type="scientific">Paracraurococcus lichenis</name>
    <dbReference type="NCBI Taxonomy" id="3064888"/>
    <lineage>
        <taxon>Bacteria</taxon>
        <taxon>Pseudomonadati</taxon>
        <taxon>Pseudomonadota</taxon>
        <taxon>Alphaproteobacteria</taxon>
        <taxon>Acetobacterales</taxon>
        <taxon>Roseomonadaceae</taxon>
        <taxon>Paracraurococcus</taxon>
    </lineage>
</organism>
<dbReference type="PROSITE" id="PS50112">
    <property type="entry name" value="PAS"/>
    <property type="match status" value="2"/>
</dbReference>
<evidence type="ECO:0000259" key="18">
    <source>
        <dbReference type="PROSITE" id="PS50113"/>
    </source>
</evidence>
<dbReference type="CDD" id="cd18774">
    <property type="entry name" value="PDC2_HK_sensor"/>
    <property type="match status" value="1"/>
</dbReference>
<dbReference type="PROSITE" id="PS50113">
    <property type="entry name" value="PAC"/>
    <property type="match status" value="1"/>
</dbReference>
<evidence type="ECO:0000256" key="14">
    <source>
        <dbReference type="ARBA" id="ARBA00023026"/>
    </source>
</evidence>
<dbReference type="CDD" id="cd00130">
    <property type="entry name" value="PAS"/>
    <property type="match status" value="2"/>
</dbReference>
<keyword evidence="10" id="KW-0547">Nucleotide-binding</keyword>
<dbReference type="EMBL" id="JAUTWS010000184">
    <property type="protein sequence ID" value="MDO9714205.1"/>
    <property type="molecule type" value="Genomic_DNA"/>
</dbReference>
<reference evidence="19 20" key="1">
    <citation type="submission" date="2023-08" db="EMBL/GenBank/DDBJ databases">
        <title>The draft genome sequence of Paracraurococcus sp. LOR1-02.</title>
        <authorList>
            <person name="Kingkaew E."/>
            <person name="Tanasupawat S."/>
        </authorList>
    </citation>
    <scope>NUCLEOTIDE SEQUENCE [LARGE SCALE GENOMIC DNA]</scope>
    <source>
        <strain evidence="19 20">LOR1-02</strain>
    </source>
</reference>
<keyword evidence="11" id="KW-0418">Kinase</keyword>
<sequence length="850" mass="90710">MGAVERVAVAPVRSDGDARPDGGRFSSLGRTGLGLQAHLLVFALAVLLPALTLGATTAWHLAGNYRRAFEARLADTARALALAMDSEVDRLGAALAALEASPDLARWDGEGAANLEAFHAQARTLAGQLGTNFALMAADGRQLLNAAVPPGAPLPGSNPAPEALRRVFETGRPFVRGLAVGPVAGSEVALLIVPVIRDGRVVVAATARLDPMRLSRLLEGQGFQGRAFATLADDKGRVVARSRELGRFLGRPAPAWFAPAIAGRKRGLVVGENLEGGRFLLAFERPRSAPDWAVVVAEPWESYRASWSDPLMQLGAGAAIALALTALLGSLLARRLVRPLAVLRRQAEQVTASRNDGAGSGLALAPATAVGVAEFDALFASLGQADAALRASEVRLRDLLATLDLGAFMACDLDGKIRFWSVGCERLYGWTAAEAVGHAAHDLLGTAFPLPRADIEATLQRDGEWNGDLRHRTRDGREVAAAVHKVLRRDAEGRPAGVLESVIDVTAQRQAEAALAESEARLRSVVKTAVDGILVADADGRIVSANPSAVRMFSYETAGELIGQNLSVLMPEREAERHREHLAAHHVTARSRAVGIPGRELVVRRRDGTEFPIDLSVTSFQVRGQRFFTGIVRDATDWAQAEQRRKLLVAELNHRVKNTLATVQSVAVQTLRGADGDVARFVRDFSSRLQALAVAHDLLTAHAWQDTDLATVVRAALAPWMGGDSQRIIPAGPEGAVPLRPLQAQAVVLALHELVTNAAKHGALSRAGGRVELRWTERQSDGPVQVKWVEAGGPRLAGPPIRRGFGIRLLERAIAQDLGPGAQVELHFEPEGLHAAFRFFPTLPDNRTAA</sequence>
<keyword evidence="3" id="KW-0600">Photoreceptor protein</keyword>
<evidence type="ECO:0000256" key="2">
    <source>
        <dbReference type="ARBA" id="ARBA00012438"/>
    </source>
</evidence>
<evidence type="ECO:0000256" key="10">
    <source>
        <dbReference type="ARBA" id="ARBA00022741"/>
    </source>
</evidence>
<feature type="domain" description="PAS" evidence="17">
    <location>
        <begin position="518"/>
        <end position="556"/>
    </location>
</feature>
<keyword evidence="13" id="KW-0157">Chromophore</keyword>